<name>A0ABQ4HS54_9ACTN</name>
<evidence type="ECO:0000313" key="3">
    <source>
        <dbReference type="Proteomes" id="UP000647017"/>
    </source>
</evidence>
<accession>A0ABQ4HS54</accession>
<gene>
    <name evidence="2" type="ORF">Van01_16660</name>
</gene>
<keyword evidence="3" id="KW-1185">Reference proteome</keyword>
<proteinExistence type="predicted"/>
<evidence type="ECO:0000256" key="1">
    <source>
        <dbReference type="SAM" id="MobiDB-lite"/>
    </source>
</evidence>
<protein>
    <submittedName>
        <fullName evidence="2">Uncharacterized protein</fullName>
    </submittedName>
</protein>
<reference evidence="2 3" key="1">
    <citation type="submission" date="2021-01" db="EMBL/GenBank/DDBJ databases">
        <title>Whole genome shotgun sequence of Verrucosispora andamanensis NBRC 109075.</title>
        <authorList>
            <person name="Komaki H."/>
            <person name="Tamura T."/>
        </authorList>
    </citation>
    <scope>NUCLEOTIDE SEQUENCE [LARGE SCALE GENOMIC DNA]</scope>
    <source>
        <strain evidence="2 3">NBRC 109075</strain>
    </source>
</reference>
<organism evidence="2 3">
    <name type="scientific">Micromonospora andamanensis</name>
    <dbReference type="NCBI Taxonomy" id="1287068"/>
    <lineage>
        <taxon>Bacteria</taxon>
        <taxon>Bacillati</taxon>
        <taxon>Actinomycetota</taxon>
        <taxon>Actinomycetes</taxon>
        <taxon>Micromonosporales</taxon>
        <taxon>Micromonosporaceae</taxon>
        <taxon>Micromonospora</taxon>
    </lineage>
</organism>
<evidence type="ECO:0000313" key="2">
    <source>
        <dbReference type="EMBL" id="GIJ08452.1"/>
    </source>
</evidence>
<dbReference type="Proteomes" id="UP000647017">
    <property type="component" value="Unassembled WGS sequence"/>
</dbReference>
<feature type="region of interest" description="Disordered" evidence="1">
    <location>
        <begin position="1"/>
        <end position="102"/>
    </location>
</feature>
<comment type="caution">
    <text evidence="2">The sequence shown here is derived from an EMBL/GenBank/DDBJ whole genome shotgun (WGS) entry which is preliminary data.</text>
</comment>
<feature type="compositionally biased region" description="Basic and acidic residues" evidence="1">
    <location>
        <begin position="27"/>
        <end position="40"/>
    </location>
</feature>
<sequence length="341" mass="36889">MTHAATPAGHYGAGPQHRGYDPQHPGHGRDPLHPGRRPEHAPPVPPGGYGSPVQYGPRSGYDSPSAGHKRVPDTHGPASAPMPAPVAVPTHGPDEEAPDPDPAKLWAHLRRQVGWRATRANQSHMVEADQAYGTSRALGPHGILWFFVSKAAAEPFGLRLHMAHRLWYSSPDADNLPTLLAELAKVAERNIANADAAGQRWHPLGPDAAMANGGEVTLPSSASYLGVGVTTLDTADGRWYRLAAGLRMPSPTGYRSVYDLKGHCYVLLTDGTALRIDRDPHRRLGDDGIRSSKPLDADRAHWHNPYADLTEQGEYGTREVWRRLAGLHYILASHLGEGQAP</sequence>
<dbReference type="EMBL" id="BOOZ01000007">
    <property type="protein sequence ID" value="GIJ08452.1"/>
    <property type="molecule type" value="Genomic_DNA"/>
</dbReference>